<evidence type="ECO:0000313" key="3">
    <source>
        <dbReference type="Proteomes" id="UP000813463"/>
    </source>
</evidence>
<dbReference type="InterPro" id="IPR056689">
    <property type="entry name" value="DUF7787"/>
</dbReference>
<reference evidence="4" key="2">
    <citation type="submission" date="2025-08" db="UniProtKB">
        <authorList>
            <consortium name="RefSeq"/>
        </authorList>
    </citation>
    <scope>IDENTIFICATION</scope>
    <source>
        <tissue evidence="4">Leaf</tissue>
    </source>
</reference>
<dbReference type="Proteomes" id="UP000813463">
    <property type="component" value="Chromosome 5"/>
</dbReference>
<dbReference type="PANTHER" id="PTHR35096">
    <property type="entry name" value="BNAA08G28570D PROTEIN"/>
    <property type="match status" value="1"/>
</dbReference>
<feature type="domain" description="DUF7787" evidence="2">
    <location>
        <begin position="36"/>
        <end position="89"/>
    </location>
</feature>
<dbReference type="RefSeq" id="XP_056685001.1">
    <property type="nucleotide sequence ID" value="XM_056829023.1"/>
</dbReference>
<protein>
    <recommendedName>
        <fullName evidence="2">DUF7787 domain-containing protein</fullName>
    </recommendedName>
</protein>
<reference evidence="3" key="1">
    <citation type="journal article" date="2021" name="Nat. Commun.">
        <title>Genomic analyses provide insights into spinach domestication and the genetic basis of agronomic traits.</title>
        <authorList>
            <person name="Cai X."/>
            <person name="Sun X."/>
            <person name="Xu C."/>
            <person name="Sun H."/>
            <person name="Wang X."/>
            <person name="Ge C."/>
            <person name="Zhang Z."/>
            <person name="Wang Q."/>
            <person name="Fei Z."/>
            <person name="Jiao C."/>
            <person name="Wang Q."/>
        </authorList>
    </citation>
    <scope>NUCLEOTIDE SEQUENCE [LARGE SCALE GENOMIC DNA]</scope>
    <source>
        <strain evidence="3">cv. Varoflay</strain>
    </source>
</reference>
<gene>
    <name evidence="4" type="primary">LOC110793700</name>
</gene>
<keyword evidence="3" id="KW-1185">Reference proteome</keyword>
<dbReference type="GeneID" id="110793700"/>
<feature type="region of interest" description="Disordered" evidence="1">
    <location>
        <begin position="145"/>
        <end position="260"/>
    </location>
</feature>
<feature type="compositionally biased region" description="Basic and acidic residues" evidence="1">
    <location>
        <begin position="162"/>
        <end position="171"/>
    </location>
</feature>
<evidence type="ECO:0000313" key="4">
    <source>
        <dbReference type="RefSeq" id="XP_056685001.1"/>
    </source>
</evidence>
<dbReference type="Pfam" id="PF25042">
    <property type="entry name" value="DUF7787"/>
    <property type="match status" value="1"/>
</dbReference>
<feature type="compositionally biased region" description="Low complexity" evidence="1">
    <location>
        <begin position="231"/>
        <end position="240"/>
    </location>
</feature>
<feature type="compositionally biased region" description="Low complexity" evidence="1">
    <location>
        <begin position="145"/>
        <end position="157"/>
    </location>
</feature>
<sequence length="260" mass="28060">MACPAMASPVEEQIHQHYQHRMQITEQVMDCKLKGKKQLSLESYLHYLLSRDFSKFTVGEINQIVSIHGFKKPGRLKKAEEAVKAIEPMHPARSTLKEGISSSTKATIDISEAIRDLKILNWQECSITSIKLLKPENDKIVLVSPSTTSTKSKSVKTAQKPKSLEAVEKSKLASSMSIGSGPNNNGSSGAPVFPSTSATKMQKTTKRRKLSSLKESSCSGPTNTDSGGSGDAPSSSFGARGKSGGGKKRLHANVTDLRTT</sequence>
<name>A0ABM3QNS4_SPIOL</name>
<evidence type="ECO:0000256" key="1">
    <source>
        <dbReference type="SAM" id="MobiDB-lite"/>
    </source>
</evidence>
<accession>A0ABM3QNS4</accession>
<proteinExistence type="predicted"/>
<dbReference type="PANTHER" id="PTHR35096:SF8">
    <property type="entry name" value="OS03G0308600 PROTEIN"/>
    <property type="match status" value="1"/>
</dbReference>
<evidence type="ECO:0000259" key="2">
    <source>
        <dbReference type="Pfam" id="PF25042"/>
    </source>
</evidence>
<organism evidence="3 4">
    <name type="scientific">Spinacia oleracea</name>
    <name type="common">Spinach</name>
    <dbReference type="NCBI Taxonomy" id="3562"/>
    <lineage>
        <taxon>Eukaryota</taxon>
        <taxon>Viridiplantae</taxon>
        <taxon>Streptophyta</taxon>
        <taxon>Embryophyta</taxon>
        <taxon>Tracheophyta</taxon>
        <taxon>Spermatophyta</taxon>
        <taxon>Magnoliopsida</taxon>
        <taxon>eudicotyledons</taxon>
        <taxon>Gunneridae</taxon>
        <taxon>Pentapetalae</taxon>
        <taxon>Caryophyllales</taxon>
        <taxon>Chenopodiaceae</taxon>
        <taxon>Chenopodioideae</taxon>
        <taxon>Anserineae</taxon>
        <taxon>Spinacia</taxon>
    </lineage>
</organism>
<feature type="compositionally biased region" description="Low complexity" evidence="1">
    <location>
        <begin position="174"/>
        <end position="189"/>
    </location>
</feature>